<dbReference type="Ensembl" id="ENSMPUT00000003336.1">
    <property type="protein sequence ID" value="ENSMPUP00000003271.1"/>
    <property type="gene ID" value="ENSMPUG00000003303.1"/>
</dbReference>
<keyword evidence="3 6" id="KW-0863">Zinc-finger</keyword>
<dbReference type="Gene3D" id="3.30.160.60">
    <property type="entry name" value="Classic Zinc Finger"/>
    <property type="match status" value="2"/>
</dbReference>
<proteinExistence type="predicted"/>
<dbReference type="PROSITE" id="PS00028">
    <property type="entry name" value="ZINC_FINGER_C2H2_1"/>
    <property type="match status" value="1"/>
</dbReference>
<dbReference type="GeneTree" id="ENSGT00940000162830"/>
<dbReference type="InterPro" id="IPR050826">
    <property type="entry name" value="Krueppel_C2H2_ZnFinger"/>
</dbReference>
<dbReference type="eggNOG" id="KOG1721">
    <property type="taxonomic scope" value="Eukaryota"/>
</dbReference>
<dbReference type="HOGENOM" id="CLU_1192272_0_0_1"/>
<keyword evidence="2" id="KW-0677">Repeat</keyword>
<dbReference type="PANTHER" id="PTHR24377">
    <property type="entry name" value="IP01015P-RELATED"/>
    <property type="match status" value="1"/>
</dbReference>
<dbReference type="InterPro" id="IPR036236">
    <property type="entry name" value="Znf_C2H2_sf"/>
</dbReference>
<dbReference type="InterPro" id="IPR013087">
    <property type="entry name" value="Znf_C2H2_type"/>
</dbReference>
<evidence type="ECO:0000256" key="3">
    <source>
        <dbReference type="ARBA" id="ARBA00022771"/>
    </source>
</evidence>
<sequence length="233" mass="26006">DISQDKRSASSPQQNVLQNELPSEAETILFARNDLCSVFGANWKFPNSGDQTQTKERCLRGHLVKRVCESSEDNRCGETRRQMTSLTVHEDYPTGDKSCHCAKCREAFTDGSFPENPQRSHPGHKPSPREERGSASSCVSSPSPHVDTGLGEKPYEPQDTGGALKRDLKSRSSKQSLECQKCGKSFICSGDDSLEAHMRRHEKDRTLECMECGPTYKFPSSLRGHMKTHTGER</sequence>
<feature type="domain" description="C2H2-type" evidence="8">
    <location>
        <begin position="99"/>
        <end position="126"/>
    </location>
</feature>
<evidence type="ECO:0000313" key="9">
    <source>
        <dbReference type="Ensembl" id="ENSMPUP00000003271.1"/>
    </source>
</evidence>
<keyword evidence="4" id="KW-0862">Zinc</keyword>
<accession>M3XW21</accession>
<evidence type="ECO:0000256" key="4">
    <source>
        <dbReference type="ARBA" id="ARBA00022833"/>
    </source>
</evidence>
<evidence type="ECO:0000259" key="8">
    <source>
        <dbReference type="PROSITE" id="PS50157"/>
    </source>
</evidence>
<dbReference type="EMBL" id="AEYP01077135">
    <property type="status" value="NOT_ANNOTATED_CDS"/>
    <property type="molecule type" value="Genomic_DNA"/>
</dbReference>
<feature type="compositionally biased region" description="Low complexity" evidence="7">
    <location>
        <begin position="134"/>
        <end position="143"/>
    </location>
</feature>
<dbReference type="SUPFAM" id="SSF57667">
    <property type="entry name" value="beta-beta-alpha zinc fingers"/>
    <property type="match status" value="1"/>
</dbReference>
<dbReference type="InParanoid" id="M3XW21"/>
<organism evidence="9">
    <name type="scientific">Mustela putorius furo</name>
    <name type="common">European domestic ferret</name>
    <name type="synonym">Mustela furo</name>
    <dbReference type="NCBI Taxonomy" id="9669"/>
    <lineage>
        <taxon>Eukaryota</taxon>
        <taxon>Metazoa</taxon>
        <taxon>Chordata</taxon>
        <taxon>Craniata</taxon>
        <taxon>Vertebrata</taxon>
        <taxon>Euteleostomi</taxon>
        <taxon>Mammalia</taxon>
        <taxon>Eutheria</taxon>
        <taxon>Laurasiatheria</taxon>
        <taxon>Carnivora</taxon>
        <taxon>Caniformia</taxon>
        <taxon>Musteloidea</taxon>
        <taxon>Mustelidae</taxon>
        <taxon>Mustelinae</taxon>
        <taxon>Mustela</taxon>
    </lineage>
</organism>
<dbReference type="PROSITE" id="PS50157">
    <property type="entry name" value="ZINC_FINGER_C2H2_2"/>
    <property type="match status" value="2"/>
</dbReference>
<feature type="region of interest" description="Disordered" evidence="7">
    <location>
        <begin position="1"/>
        <end position="20"/>
    </location>
</feature>
<keyword evidence="5" id="KW-0539">Nucleus</keyword>
<evidence type="ECO:0000256" key="5">
    <source>
        <dbReference type="ARBA" id="ARBA00023242"/>
    </source>
</evidence>
<feature type="compositionally biased region" description="Polar residues" evidence="7">
    <location>
        <begin position="9"/>
        <end position="20"/>
    </location>
</feature>
<evidence type="ECO:0000256" key="6">
    <source>
        <dbReference type="PROSITE-ProRule" id="PRU00042"/>
    </source>
</evidence>
<dbReference type="AlphaFoldDB" id="M3XW21"/>
<feature type="domain" description="C2H2-type" evidence="8">
    <location>
        <begin position="207"/>
        <end position="233"/>
    </location>
</feature>
<protein>
    <recommendedName>
        <fullName evidence="8">C2H2-type domain-containing protein</fullName>
    </recommendedName>
</protein>
<dbReference type="GO" id="GO:0008270">
    <property type="term" value="F:zinc ion binding"/>
    <property type="evidence" value="ECO:0007669"/>
    <property type="project" value="UniProtKB-KW"/>
</dbReference>
<reference evidence="9" key="1">
    <citation type="submission" date="2024-06" db="UniProtKB">
        <authorList>
            <consortium name="Ensembl"/>
        </authorList>
    </citation>
    <scope>IDENTIFICATION</scope>
</reference>
<dbReference type="SMART" id="SM00355">
    <property type="entry name" value="ZnF_C2H2"/>
    <property type="match status" value="2"/>
</dbReference>
<evidence type="ECO:0000256" key="1">
    <source>
        <dbReference type="ARBA" id="ARBA00022723"/>
    </source>
</evidence>
<feature type="region of interest" description="Disordered" evidence="7">
    <location>
        <begin position="112"/>
        <end position="169"/>
    </location>
</feature>
<keyword evidence="1" id="KW-0479">Metal-binding</keyword>
<evidence type="ECO:0000256" key="7">
    <source>
        <dbReference type="SAM" id="MobiDB-lite"/>
    </source>
</evidence>
<name>M3XW21_MUSPF</name>
<evidence type="ECO:0000256" key="2">
    <source>
        <dbReference type="ARBA" id="ARBA00022737"/>
    </source>
</evidence>